<gene>
    <name evidence="2" type="ordered locus">FRAAL4933</name>
</gene>
<accession>Q0RG15</accession>
<protein>
    <recommendedName>
        <fullName evidence="4">DUF309 domain-containing protein</fullName>
    </recommendedName>
</protein>
<evidence type="ECO:0008006" key="4">
    <source>
        <dbReference type="Google" id="ProtNLM"/>
    </source>
</evidence>
<dbReference type="Gene3D" id="1.10.3450.10">
    <property type="entry name" value="TTHA0068-like"/>
    <property type="match status" value="1"/>
</dbReference>
<dbReference type="KEGG" id="fal:FRAAL4933"/>
<dbReference type="HOGENOM" id="CLU_109753_0_0_11"/>
<dbReference type="InterPro" id="IPR005500">
    <property type="entry name" value="DUF309"/>
</dbReference>
<dbReference type="STRING" id="326424.FRAAL4933"/>
<reference evidence="2 3" key="1">
    <citation type="journal article" date="2007" name="Genome Res.">
        <title>Genome characteristics of facultatively symbiotic Frankia sp. strains reflect host range and host plant biogeography.</title>
        <authorList>
            <person name="Normand P."/>
            <person name="Lapierre P."/>
            <person name="Tisa L.S."/>
            <person name="Gogarten J.P."/>
            <person name="Alloisio N."/>
            <person name="Bagnarol E."/>
            <person name="Bassi C.A."/>
            <person name="Berry A.M."/>
            <person name="Bickhart D.M."/>
            <person name="Choisne N."/>
            <person name="Couloux A."/>
            <person name="Cournoyer B."/>
            <person name="Cruveiller S."/>
            <person name="Daubin V."/>
            <person name="Demange N."/>
            <person name="Francino M.P."/>
            <person name="Goltsman E."/>
            <person name="Huang Y."/>
            <person name="Kopp O.R."/>
            <person name="Labarre L."/>
            <person name="Lapidus A."/>
            <person name="Lavire C."/>
            <person name="Marechal J."/>
            <person name="Martinez M."/>
            <person name="Mastronunzio J.E."/>
            <person name="Mullin B.C."/>
            <person name="Niemann J."/>
            <person name="Pujic P."/>
            <person name="Rawnsley T."/>
            <person name="Rouy Z."/>
            <person name="Schenowitz C."/>
            <person name="Sellstedt A."/>
            <person name="Tavares F."/>
            <person name="Tomkins J.P."/>
            <person name="Vallenet D."/>
            <person name="Valverde C."/>
            <person name="Wall L.G."/>
            <person name="Wang Y."/>
            <person name="Medigue C."/>
            <person name="Benson D.R."/>
        </authorList>
    </citation>
    <scope>NUCLEOTIDE SEQUENCE [LARGE SCALE GENOMIC DNA]</scope>
    <source>
        <strain evidence="3">DSM 45986 / CECT 9034 / ACN14a</strain>
    </source>
</reference>
<dbReference type="SUPFAM" id="SSF140663">
    <property type="entry name" value="TTHA0068-like"/>
    <property type="match status" value="1"/>
</dbReference>
<organism evidence="2 3">
    <name type="scientific">Frankia alni (strain DSM 45986 / CECT 9034 / ACN14a)</name>
    <dbReference type="NCBI Taxonomy" id="326424"/>
    <lineage>
        <taxon>Bacteria</taxon>
        <taxon>Bacillati</taxon>
        <taxon>Actinomycetota</taxon>
        <taxon>Actinomycetes</taxon>
        <taxon>Frankiales</taxon>
        <taxon>Frankiaceae</taxon>
        <taxon>Frankia</taxon>
    </lineage>
</organism>
<name>Q0RG15_FRAAA</name>
<dbReference type="AlphaFoldDB" id="Q0RG15"/>
<evidence type="ECO:0000313" key="2">
    <source>
        <dbReference type="EMBL" id="CAJ63574.1"/>
    </source>
</evidence>
<dbReference type="PANTHER" id="PTHR34796">
    <property type="entry name" value="EXPRESSED PROTEIN"/>
    <property type="match status" value="1"/>
</dbReference>
<feature type="region of interest" description="Disordered" evidence="1">
    <location>
        <begin position="1"/>
        <end position="72"/>
    </location>
</feature>
<keyword evidence="3" id="KW-1185">Reference proteome</keyword>
<dbReference type="EMBL" id="CT573213">
    <property type="protein sequence ID" value="CAJ63574.1"/>
    <property type="molecule type" value="Genomic_DNA"/>
</dbReference>
<evidence type="ECO:0000313" key="3">
    <source>
        <dbReference type="Proteomes" id="UP000000657"/>
    </source>
</evidence>
<evidence type="ECO:0000256" key="1">
    <source>
        <dbReference type="SAM" id="MobiDB-lite"/>
    </source>
</evidence>
<proteinExistence type="predicted"/>
<dbReference type="eggNOG" id="COG1547">
    <property type="taxonomic scope" value="Bacteria"/>
</dbReference>
<feature type="compositionally biased region" description="Low complexity" evidence="1">
    <location>
        <begin position="186"/>
        <end position="210"/>
    </location>
</feature>
<dbReference type="PANTHER" id="PTHR34796:SF1">
    <property type="entry name" value="EXPRESSED PROTEIN"/>
    <property type="match status" value="1"/>
</dbReference>
<dbReference type="Proteomes" id="UP000000657">
    <property type="component" value="Chromosome"/>
</dbReference>
<sequence>MTRPRRPGPAPAGADSTGSTQEGPRPTGPDGSSGERGGGAPQPPSTRSAERPRDALGRPLPRGAAGVAPLSLPSPLPPGAALAAAQHLLDTGHPFQAHEALEAAWKAAAEDERGLWRGLTQLAVGITHLARGNLRGGVAVLGRASDNLAPYAENPPHDVDVTGLRGWIADRVAAIEGAHPQPPCVTAASAASAASADRPADADAWPRTAAGGRPPRLVR</sequence>
<feature type="region of interest" description="Disordered" evidence="1">
    <location>
        <begin position="186"/>
        <end position="219"/>
    </location>
</feature>
<dbReference type="InterPro" id="IPR023203">
    <property type="entry name" value="TTHA0068_sf"/>
</dbReference>
<dbReference type="Pfam" id="PF03745">
    <property type="entry name" value="DUF309"/>
    <property type="match status" value="1"/>
</dbReference>